<dbReference type="SUPFAM" id="SSF48613">
    <property type="entry name" value="Heme oxygenase-like"/>
    <property type="match status" value="1"/>
</dbReference>
<name>A0A0D1EIS4_9RHOB</name>
<organism evidence="1 2">
    <name type="scientific">Jannaschia aquimarina</name>
    <dbReference type="NCBI Taxonomy" id="935700"/>
    <lineage>
        <taxon>Bacteria</taxon>
        <taxon>Pseudomonadati</taxon>
        <taxon>Pseudomonadota</taxon>
        <taxon>Alphaproteobacteria</taxon>
        <taxon>Rhodobacterales</taxon>
        <taxon>Roseobacteraceae</taxon>
        <taxon>Jannaschia</taxon>
    </lineage>
</organism>
<dbReference type="EMBL" id="JYFE01000017">
    <property type="protein sequence ID" value="KIT17534.1"/>
    <property type="molecule type" value="Genomic_DNA"/>
</dbReference>
<evidence type="ECO:0000313" key="1">
    <source>
        <dbReference type="EMBL" id="KIT17534.1"/>
    </source>
</evidence>
<evidence type="ECO:0000313" key="2">
    <source>
        <dbReference type="Proteomes" id="UP000032232"/>
    </source>
</evidence>
<accession>A0A0D1EIS4</accession>
<reference evidence="1 2" key="1">
    <citation type="submission" date="2015-02" db="EMBL/GenBank/DDBJ databases">
        <title>Genome Sequence of Jannaschia aquimarina DSM28248, a member of the Roseobacter clade.</title>
        <authorList>
            <person name="Voget S."/>
            <person name="Daniel R."/>
        </authorList>
    </citation>
    <scope>NUCLEOTIDE SEQUENCE [LARGE SCALE GENOMIC DNA]</scope>
    <source>
        <strain evidence="1 2">GSW-M26</strain>
    </source>
</reference>
<comment type="caution">
    <text evidence="1">The sequence shown here is derived from an EMBL/GenBank/DDBJ whole genome shotgun (WGS) entry which is preliminary data.</text>
</comment>
<dbReference type="Gene3D" id="1.20.910.10">
    <property type="entry name" value="Heme oxygenase-like"/>
    <property type="match status" value="1"/>
</dbReference>
<dbReference type="InterPro" id="IPR016084">
    <property type="entry name" value="Haem_Oase-like_multi-hlx"/>
</dbReference>
<dbReference type="RefSeq" id="WP_052500755.1">
    <property type="nucleotide sequence ID" value="NZ_FZPF01000002.1"/>
</dbReference>
<dbReference type="OrthoDB" id="7629404at2"/>
<dbReference type="AlphaFoldDB" id="A0A0D1EIS4"/>
<keyword evidence="2" id="KW-1185">Reference proteome</keyword>
<proteinExistence type="predicted"/>
<dbReference type="STRING" id="935700.jaqu_07230"/>
<evidence type="ECO:0008006" key="3">
    <source>
        <dbReference type="Google" id="ProtNLM"/>
    </source>
</evidence>
<dbReference type="Proteomes" id="UP000032232">
    <property type="component" value="Unassembled WGS sequence"/>
</dbReference>
<sequence length="185" mass="19600">MTRPALIVTLRERLRADTRAAHDAVDRAFGRFDLTSRDGLTSFLRAQRAGLAALHGAGATCAGLREGIGAIDADLASLGAEPPAAAAPAPTEDHPIAQDYLWLGSRLGTRMLARRWADATDPDVRRASAYLGMAADPAPWRAFTARAEEMSARGPEADLIVTAAIAWFALFEQSALTGGLHVPAE</sequence>
<dbReference type="PATRIC" id="fig|935700.4.peg.762"/>
<protein>
    <recommendedName>
        <fullName evidence="3">Heme oxygenase</fullName>
    </recommendedName>
</protein>
<dbReference type="CDD" id="cd19166">
    <property type="entry name" value="HemeO-bac"/>
    <property type="match status" value="1"/>
</dbReference>
<gene>
    <name evidence="1" type="ORF">jaqu_07230</name>
</gene>